<dbReference type="PROSITE" id="PS50878">
    <property type="entry name" value="RT_POL"/>
    <property type="match status" value="1"/>
</dbReference>
<dbReference type="Proteomes" id="UP000036403">
    <property type="component" value="Unassembled WGS sequence"/>
</dbReference>
<evidence type="ECO:0000313" key="5">
    <source>
        <dbReference type="Proteomes" id="UP000036403"/>
    </source>
</evidence>
<dbReference type="EMBL" id="LBMM01002680">
    <property type="protein sequence ID" value="KMQ94487.1"/>
    <property type="molecule type" value="Genomic_DNA"/>
</dbReference>
<reference evidence="3 5" key="1">
    <citation type="submission" date="2015-04" db="EMBL/GenBank/DDBJ databases">
        <title>Lasius niger genome sequencing.</title>
        <authorList>
            <person name="Konorov E.A."/>
            <person name="Nikitin M.A."/>
            <person name="Kirill M.V."/>
            <person name="Chang P."/>
        </authorList>
    </citation>
    <scope>NUCLEOTIDE SEQUENCE [LARGE SCALE GENOMIC DNA]</scope>
    <source>
        <tissue evidence="3">Whole</tissue>
    </source>
</reference>
<dbReference type="STRING" id="67767.A0A0J7KTD3"/>
<evidence type="ECO:0000313" key="2">
    <source>
        <dbReference type="EMBL" id="KMQ93306.1"/>
    </source>
</evidence>
<dbReference type="GO" id="GO:0003964">
    <property type="term" value="F:RNA-directed DNA polymerase activity"/>
    <property type="evidence" value="ECO:0007669"/>
    <property type="project" value="UniProtKB-KW"/>
</dbReference>
<sequence>MQSTLTGAVDISRQKEKNYFLLEDLETEAIPSLTNKKQTGTAIQLILKKISLNVLLKTYDQIENDAKMFTEQLQQAVKANTPIIKKVASGRNYSIEVKEFIREKWKARRSWQKSRDPERKTIFNRINQKLKRLTHEIKNQKVARYLQGLTAEKDTNYSLWKETKSIKRPIINAPPIRIRCELLKSYLQDRCFRVRYEDTYFSFRKIAAGVPQGSVLGPTLYLLYTADIPRGPEVRVATFTDDTAILATGDNTVITTTKLQRALNRIVEWTKQWRIKLNESKSQHINFTLKKEAPLPITINQQVVPYSNSAKYLGMTLDVKLRWKEHVKIKRKQLNNMRSKMEWMIGRNSKLSVHNKLMLYKQILKPVWTYGIQLWGCSADSNIKIIQVF</sequence>
<protein>
    <submittedName>
        <fullName evidence="3">Rna-directed dna polymerase from mobile element jockey-like protein</fullName>
    </submittedName>
</protein>
<accession>A0A0J7KTD3</accession>
<dbReference type="InterPro" id="IPR043502">
    <property type="entry name" value="DNA/RNA_pol_sf"/>
</dbReference>
<dbReference type="SUPFAM" id="SSF56672">
    <property type="entry name" value="DNA/RNA polymerases"/>
    <property type="match status" value="1"/>
</dbReference>
<dbReference type="InterPro" id="IPR000477">
    <property type="entry name" value="RT_dom"/>
</dbReference>
<feature type="domain" description="Reverse transcriptase" evidence="1">
    <location>
        <begin position="1"/>
        <end position="317"/>
    </location>
</feature>
<dbReference type="EMBL" id="LBMM01003627">
    <property type="protein sequence ID" value="KMQ93306.1"/>
    <property type="molecule type" value="Genomic_DNA"/>
</dbReference>
<gene>
    <name evidence="4" type="ORF">RF55_5361</name>
    <name evidence="3" type="ORF">RF55_6382</name>
    <name evidence="2" type="ORF">RF55_6596</name>
</gene>
<dbReference type="AlphaFoldDB" id="A0A0J7KTD3"/>
<keyword evidence="3" id="KW-0548">Nucleotidyltransferase</keyword>
<evidence type="ECO:0000259" key="1">
    <source>
        <dbReference type="PROSITE" id="PS50878"/>
    </source>
</evidence>
<dbReference type="PANTHER" id="PTHR33332">
    <property type="entry name" value="REVERSE TRANSCRIPTASE DOMAIN-CONTAINING PROTEIN"/>
    <property type="match status" value="1"/>
</dbReference>
<organism evidence="3 5">
    <name type="scientific">Lasius niger</name>
    <name type="common">Black garden ant</name>
    <dbReference type="NCBI Taxonomy" id="67767"/>
    <lineage>
        <taxon>Eukaryota</taxon>
        <taxon>Metazoa</taxon>
        <taxon>Ecdysozoa</taxon>
        <taxon>Arthropoda</taxon>
        <taxon>Hexapoda</taxon>
        <taxon>Insecta</taxon>
        <taxon>Pterygota</taxon>
        <taxon>Neoptera</taxon>
        <taxon>Endopterygota</taxon>
        <taxon>Hymenoptera</taxon>
        <taxon>Apocrita</taxon>
        <taxon>Aculeata</taxon>
        <taxon>Formicoidea</taxon>
        <taxon>Formicidae</taxon>
        <taxon>Formicinae</taxon>
        <taxon>Lasius</taxon>
        <taxon>Lasius</taxon>
    </lineage>
</organism>
<dbReference type="OrthoDB" id="7701509at2759"/>
<evidence type="ECO:0000313" key="4">
    <source>
        <dbReference type="EMBL" id="KMQ94487.1"/>
    </source>
</evidence>
<evidence type="ECO:0000313" key="3">
    <source>
        <dbReference type="EMBL" id="KMQ93509.1"/>
    </source>
</evidence>
<keyword evidence="3" id="KW-0808">Transferase</keyword>
<dbReference type="Pfam" id="PF00078">
    <property type="entry name" value="RVT_1"/>
    <property type="match status" value="1"/>
</dbReference>
<name>A0A0J7KTD3_LASNI</name>
<dbReference type="EMBL" id="LBMM01003458">
    <property type="protein sequence ID" value="KMQ93509.1"/>
    <property type="molecule type" value="Genomic_DNA"/>
</dbReference>
<keyword evidence="5" id="KW-1185">Reference proteome</keyword>
<keyword evidence="3" id="KW-0695">RNA-directed DNA polymerase</keyword>
<dbReference type="PaxDb" id="67767-A0A0J7KTD3"/>
<proteinExistence type="predicted"/>
<comment type="caution">
    <text evidence="3">The sequence shown here is derived from an EMBL/GenBank/DDBJ whole genome shotgun (WGS) entry which is preliminary data.</text>
</comment>